<gene>
    <name evidence="2" type="ORF">QJS10_CPB17g02216</name>
</gene>
<keyword evidence="1" id="KW-0862">Zinc</keyword>
<evidence type="ECO:0008006" key="4">
    <source>
        <dbReference type="Google" id="ProtNLM"/>
    </source>
</evidence>
<sequence>MSEVLEALLPKENGLEARLELGLAGNRATMRRPSSSKNWRTKAVADKPVPGCDVSADSSCSSDSSCCLTSAKKKRLHHGRGTSKGVRSVKIAPDGADLSLPVPMKRRCTWITPNSDPLYASFHDEEWGVPVHEDRKLFELLVLSVALAELSWQTILSKRDVFREKLDNFDPASIAKFTEKRIIPLKSSGTTLLSEMKLRAVVDNARQTLEVVKEFGSFRNYCWSFVNNKPIINRFRYTRQVPVKTPKAETITNSVYQRP</sequence>
<organism evidence="2 3">
    <name type="scientific">Acorus calamus</name>
    <name type="common">Sweet flag</name>
    <dbReference type="NCBI Taxonomy" id="4465"/>
    <lineage>
        <taxon>Eukaryota</taxon>
        <taxon>Viridiplantae</taxon>
        <taxon>Streptophyta</taxon>
        <taxon>Embryophyta</taxon>
        <taxon>Tracheophyta</taxon>
        <taxon>Spermatophyta</taxon>
        <taxon>Magnoliopsida</taxon>
        <taxon>Liliopsida</taxon>
        <taxon>Acoraceae</taxon>
        <taxon>Acorus</taxon>
    </lineage>
</organism>
<evidence type="ECO:0000313" key="3">
    <source>
        <dbReference type="Proteomes" id="UP001180020"/>
    </source>
</evidence>
<feature type="binding site" evidence="1">
    <location>
        <position position="108"/>
    </location>
    <ligand>
        <name>Zn(2+)</name>
        <dbReference type="ChEBI" id="CHEBI:29105"/>
    </ligand>
</feature>
<feature type="binding site" evidence="1">
    <location>
        <position position="123"/>
    </location>
    <ligand>
        <name>Zn(2+)</name>
        <dbReference type="ChEBI" id="CHEBI:29105"/>
    </ligand>
</feature>
<dbReference type="SUPFAM" id="SSF48150">
    <property type="entry name" value="DNA-glycosylase"/>
    <property type="match status" value="1"/>
</dbReference>
<dbReference type="InterPro" id="IPR011257">
    <property type="entry name" value="DNA_glycosylase"/>
</dbReference>
<dbReference type="GO" id="GO:0006284">
    <property type="term" value="P:base-excision repair"/>
    <property type="evidence" value="ECO:0007669"/>
    <property type="project" value="InterPro"/>
</dbReference>
<dbReference type="EMBL" id="JAUJYO010000017">
    <property type="protein sequence ID" value="KAK1292749.1"/>
    <property type="molecule type" value="Genomic_DNA"/>
</dbReference>
<reference evidence="2" key="2">
    <citation type="submission" date="2023-06" db="EMBL/GenBank/DDBJ databases">
        <authorList>
            <person name="Ma L."/>
            <person name="Liu K.-W."/>
            <person name="Li Z."/>
            <person name="Hsiao Y.-Y."/>
            <person name="Qi Y."/>
            <person name="Fu T."/>
            <person name="Tang G."/>
            <person name="Zhang D."/>
            <person name="Sun W.-H."/>
            <person name="Liu D.-K."/>
            <person name="Li Y."/>
            <person name="Chen G.-Z."/>
            <person name="Liu X.-D."/>
            <person name="Liao X.-Y."/>
            <person name="Jiang Y.-T."/>
            <person name="Yu X."/>
            <person name="Hao Y."/>
            <person name="Huang J."/>
            <person name="Zhao X.-W."/>
            <person name="Ke S."/>
            <person name="Chen Y.-Y."/>
            <person name="Wu W.-L."/>
            <person name="Hsu J.-L."/>
            <person name="Lin Y.-F."/>
            <person name="Huang M.-D."/>
            <person name="Li C.-Y."/>
            <person name="Huang L."/>
            <person name="Wang Z.-W."/>
            <person name="Zhao X."/>
            <person name="Zhong W.-Y."/>
            <person name="Peng D.-H."/>
            <person name="Ahmad S."/>
            <person name="Lan S."/>
            <person name="Zhang J.-S."/>
            <person name="Tsai W.-C."/>
            <person name="Van De Peer Y."/>
            <person name="Liu Z.-J."/>
        </authorList>
    </citation>
    <scope>NUCLEOTIDE SEQUENCE</scope>
    <source>
        <strain evidence="2">CP</strain>
        <tissue evidence="2">Leaves</tissue>
    </source>
</reference>
<proteinExistence type="predicted"/>
<evidence type="ECO:0000256" key="1">
    <source>
        <dbReference type="PIRSR" id="PIRSR605019-1"/>
    </source>
</evidence>
<dbReference type="PANTHER" id="PTHR31116:SF25">
    <property type="entry name" value="DNA GLYCOSYLASE SUPERFAMILY PROTEIN"/>
    <property type="match status" value="1"/>
</dbReference>
<dbReference type="GO" id="GO:0046872">
    <property type="term" value="F:metal ion binding"/>
    <property type="evidence" value="ECO:0007669"/>
    <property type="project" value="UniProtKB-KW"/>
</dbReference>
<dbReference type="PANTHER" id="PTHR31116">
    <property type="entry name" value="OS04G0501200 PROTEIN"/>
    <property type="match status" value="1"/>
</dbReference>
<dbReference type="Gene3D" id="1.10.340.30">
    <property type="entry name" value="Hypothetical protein, domain 2"/>
    <property type="match status" value="1"/>
</dbReference>
<dbReference type="Proteomes" id="UP001180020">
    <property type="component" value="Unassembled WGS sequence"/>
</dbReference>
<name>A0AAV9CVN0_ACOCL</name>
<comment type="caution">
    <text evidence="2">The sequence shown here is derived from an EMBL/GenBank/DDBJ whole genome shotgun (WGS) entry which is preliminary data.</text>
</comment>
<dbReference type="InterPro" id="IPR005019">
    <property type="entry name" value="Adenine_glyco"/>
</dbReference>
<evidence type="ECO:0000313" key="2">
    <source>
        <dbReference type="EMBL" id="KAK1292749.1"/>
    </source>
</evidence>
<reference evidence="2" key="1">
    <citation type="journal article" date="2023" name="Nat. Commun.">
        <title>Diploid and tetraploid genomes of Acorus and the evolution of monocots.</title>
        <authorList>
            <person name="Ma L."/>
            <person name="Liu K.W."/>
            <person name="Li Z."/>
            <person name="Hsiao Y.Y."/>
            <person name="Qi Y."/>
            <person name="Fu T."/>
            <person name="Tang G.D."/>
            <person name="Zhang D."/>
            <person name="Sun W.H."/>
            <person name="Liu D.K."/>
            <person name="Li Y."/>
            <person name="Chen G.Z."/>
            <person name="Liu X.D."/>
            <person name="Liao X.Y."/>
            <person name="Jiang Y.T."/>
            <person name="Yu X."/>
            <person name="Hao Y."/>
            <person name="Huang J."/>
            <person name="Zhao X.W."/>
            <person name="Ke S."/>
            <person name="Chen Y.Y."/>
            <person name="Wu W.L."/>
            <person name="Hsu J.L."/>
            <person name="Lin Y.F."/>
            <person name="Huang M.D."/>
            <person name="Li C.Y."/>
            <person name="Huang L."/>
            <person name="Wang Z.W."/>
            <person name="Zhao X."/>
            <person name="Zhong W.Y."/>
            <person name="Peng D.H."/>
            <person name="Ahmad S."/>
            <person name="Lan S."/>
            <person name="Zhang J.S."/>
            <person name="Tsai W.C."/>
            <person name="Van de Peer Y."/>
            <person name="Liu Z.J."/>
        </authorList>
    </citation>
    <scope>NUCLEOTIDE SEQUENCE</scope>
    <source>
        <strain evidence="2">CP</strain>
    </source>
</reference>
<protein>
    <recommendedName>
        <fullName evidence="4">DNA-3-methyladenine glycosylase I</fullName>
    </recommendedName>
</protein>
<accession>A0AAV9CVN0</accession>
<dbReference type="Pfam" id="PF03352">
    <property type="entry name" value="Adenine_glyco"/>
    <property type="match status" value="1"/>
</dbReference>
<keyword evidence="3" id="KW-1185">Reference proteome</keyword>
<keyword evidence="1" id="KW-0479">Metal-binding</keyword>
<dbReference type="AlphaFoldDB" id="A0AAV9CVN0"/>
<dbReference type="GO" id="GO:0008725">
    <property type="term" value="F:DNA-3-methyladenine glycosylase activity"/>
    <property type="evidence" value="ECO:0007669"/>
    <property type="project" value="InterPro"/>
</dbReference>